<dbReference type="PROSITE" id="PS51635">
    <property type="entry name" value="PNPLA"/>
    <property type="match status" value="1"/>
</dbReference>
<sequence length="265" mass="29582">MKQLKSIEEFKVGIALSGGAARGIAHIGVLKALEENGIYPEVVSGTSMGAIVGLFYTAGFSPDEMHTILREEKFYKILGINLKGAGLFNLKPLKEIFENKIEENNFSVLKKKFFVAVSNLNTARVEVISRGPNLFEYVIASASIPFVFPAQHINGQTYIDGGLFNNLPAECLLGRCDRVIGVNVNHNGIVDEVKGARAIAERSFSLALEQNVKLSRNYCDFYIEPRKLRKFSSWEYDKVDELVEIGYKKAKKSVEQYIVPELQSH</sequence>
<evidence type="ECO:0000256" key="3">
    <source>
        <dbReference type="ARBA" id="ARBA00023098"/>
    </source>
</evidence>
<keyword evidence="2 4" id="KW-0442">Lipid degradation</keyword>
<proteinExistence type="predicted"/>
<feature type="active site" description="Nucleophile" evidence="4">
    <location>
        <position position="47"/>
    </location>
</feature>
<evidence type="ECO:0000259" key="5">
    <source>
        <dbReference type="PROSITE" id="PS51635"/>
    </source>
</evidence>
<dbReference type="Proteomes" id="UP000708576">
    <property type="component" value="Unassembled WGS sequence"/>
</dbReference>
<reference evidence="6 7" key="1">
    <citation type="journal article" date="2015" name="Int. J. Syst. Evol. Microbiol.">
        <title>Carboxylicivirga linearis sp. nov., isolated from a sea cucumber culture pond.</title>
        <authorList>
            <person name="Wang F.Q."/>
            <person name="Zhou Y.X."/>
            <person name="Lin X.Z."/>
            <person name="Chen G.J."/>
            <person name="Du Z.J."/>
        </authorList>
    </citation>
    <scope>NUCLEOTIDE SEQUENCE [LARGE SCALE GENOMIC DNA]</scope>
    <source>
        <strain evidence="6 7">FB218</strain>
    </source>
</reference>
<dbReference type="PANTHER" id="PTHR14226">
    <property type="entry name" value="NEUROPATHY TARGET ESTERASE/SWISS CHEESE D.MELANOGASTER"/>
    <property type="match status" value="1"/>
</dbReference>
<comment type="caution">
    <text evidence="6">The sequence shown here is derived from an EMBL/GenBank/DDBJ whole genome shotgun (WGS) entry which is preliminary data.</text>
</comment>
<keyword evidence="3 4" id="KW-0443">Lipid metabolism</keyword>
<gene>
    <name evidence="6" type="ORF">KEM10_03380</name>
</gene>
<dbReference type="SUPFAM" id="SSF52151">
    <property type="entry name" value="FabD/lysophospholipase-like"/>
    <property type="match status" value="1"/>
</dbReference>
<evidence type="ECO:0000256" key="4">
    <source>
        <dbReference type="PROSITE-ProRule" id="PRU01161"/>
    </source>
</evidence>
<dbReference type="InterPro" id="IPR002641">
    <property type="entry name" value="PNPLA_dom"/>
</dbReference>
<evidence type="ECO:0000256" key="1">
    <source>
        <dbReference type="ARBA" id="ARBA00022801"/>
    </source>
</evidence>
<dbReference type="CDD" id="cd07205">
    <property type="entry name" value="Pat_PNPLA6_PNPLA7_NTE1_like"/>
    <property type="match status" value="1"/>
</dbReference>
<feature type="short sequence motif" description="DGA/G" evidence="4">
    <location>
        <begin position="160"/>
        <end position="162"/>
    </location>
</feature>
<dbReference type="Gene3D" id="3.40.1090.10">
    <property type="entry name" value="Cytosolic phospholipase A2 catalytic domain"/>
    <property type="match status" value="2"/>
</dbReference>
<protein>
    <submittedName>
        <fullName evidence="6">Patatin-like phospholipase family protein</fullName>
    </submittedName>
</protein>
<dbReference type="InterPro" id="IPR050301">
    <property type="entry name" value="NTE"/>
</dbReference>
<dbReference type="PANTHER" id="PTHR14226:SF29">
    <property type="entry name" value="NEUROPATHY TARGET ESTERASE SWS"/>
    <property type="match status" value="1"/>
</dbReference>
<evidence type="ECO:0000256" key="2">
    <source>
        <dbReference type="ARBA" id="ARBA00022963"/>
    </source>
</evidence>
<feature type="domain" description="PNPLA" evidence="5">
    <location>
        <begin position="14"/>
        <end position="173"/>
    </location>
</feature>
<comment type="caution">
    <text evidence="4">Lacks conserved residue(s) required for the propagation of feature annotation.</text>
</comment>
<keyword evidence="1 4" id="KW-0378">Hydrolase</keyword>
<dbReference type="RefSeq" id="WP_212213483.1">
    <property type="nucleotide sequence ID" value="NZ_JAGUCO010000001.1"/>
</dbReference>
<dbReference type="Pfam" id="PF01734">
    <property type="entry name" value="Patatin"/>
    <property type="match status" value="1"/>
</dbReference>
<organism evidence="6 7">
    <name type="scientific">Carboxylicivirga linearis</name>
    <dbReference type="NCBI Taxonomy" id="1628157"/>
    <lineage>
        <taxon>Bacteria</taxon>
        <taxon>Pseudomonadati</taxon>
        <taxon>Bacteroidota</taxon>
        <taxon>Bacteroidia</taxon>
        <taxon>Marinilabiliales</taxon>
        <taxon>Marinilabiliaceae</taxon>
        <taxon>Carboxylicivirga</taxon>
    </lineage>
</organism>
<dbReference type="InterPro" id="IPR016035">
    <property type="entry name" value="Acyl_Trfase/lysoPLipase"/>
</dbReference>
<keyword evidence="7" id="KW-1185">Reference proteome</keyword>
<name>A0ABS5JR50_9BACT</name>
<dbReference type="EMBL" id="JAGUCO010000001">
    <property type="protein sequence ID" value="MBS2097305.1"/>
    <property type="molecule type" value="Genomic_DNA"/>
</dbReference>
<evidence type="ECO:0000313" key="6">
    <source>
        <dbReference type="EMBL" id="MBS2097305.1"/>
    </source>
</evidence>
<feature type="active site" description="Proton acceptor" evidence="4">
    <location>
        <position position="160"/>
    </location>
</feature>
<feature type="short sequence motif" description="GXSXG" evidence="4">
    <location>
        <begin position="45"/>
        <end position="49"/>
    </location>
</feature>
<accession>A0ABS5JR50</accession>
<evidence type="ECO:0000313" key="7">
    <source>
        <dbReference type="Proteomes" id="UP000708576"/>
    </source>
</evidence>